<evidence type="ECO:0000313" key="2">
    <source>
        <dbReference type="Proteomes" id="UP000031014"/>
    </source>
</evidence>
<comment type="caution">
    <text evidence="1">The sequence shown here is derived from an EMBL/GenBank/DDBJ whole genome shotgun (WGS) entry which is preliminary data.</text>
</comment>
<dbReference type="STRING" id="1321606.SAMD00020551_0601"/>
<proteinExistence type="predicted"/>
<accession>A0A0A8X2X6</accession>
<organism evidence="1 2">
    <name type="scientific">Mesobacillus selenatarsenatis (strain DSM 18680 / JCM 14380 / FERM P-15431 / SF-1)</name>
    <dbReference type="NCBI Taxonomy" id="1321606"/>
    <lineage>
        <taxon>Bacteria</taxon>
        <taxon>Bacillati</taxon>
        <taxon>Bacillota</taxon>
        <taxon>Bacilli</taxon>
        <taxon>Bacillales</taxon>
        <taxon>Bacillaceae</taxon>
        <taxon>Mesobacillus</taxon>
    </lineage>
</organism>
<dbReference type="Gene3D" id="3.30.460.10">
    <property type="entry name" value="Beta Polymerase, domain 2"/>
    <property type="match status" value="1"/>
</dbReference>
<dbReference type="Proteomes" id="UP000031014">
    <property type="component" value="Unassembled WGS sequence"/>
</dbReference>
<dbReference type="RefSeq" id="WP_232310360.1">
    <property type="nucleotide sequence ID" value="NZ_BASE01000012.1"/>
</dbReference>
<name>A0A0A8X2X6_MESS1</name>
<dbReference type="InterPro" id="IPR043519">
    <property type="entry name" value="NT_sf"/>
</dbReference>
<dbReference type="AlphaFoldDB" id="A0A0A8X2X6"/>
<evidence type="ECO:0008006" key="3">
    <source>
        <dbReference type="Google" id="ProtNLM"/>
    </source>
</evidence>
<dbReference type="InterPro" id="IPR007530">
    <property type="entry name" value="Aminoglycoside_adenylylTfrase"/>
</dbReference>
<evidence type="ECO:0000313" key="1">
    <source>
        <dbReference type="EMBL" id="GAM12466.1"/>
    </source>
</evidence>
<gene>
    <name evidence="1" type="ORF">SAMD00020551_0601</name>
</gene>
<dbReference type="Pfam" id="PF04439">
    <property type="entry name" value="Adenyl_transf"/>
    <property type="match status" value="1"/>
</dbReference>
<keyword evidence="2" id="KW-1185">Reference proteome</keyword>
<dbReference type="SUPFAM" id="SSF81301">
    <property type="entry name" value="Nucleotidyltransferase"/>
    <property type="match status" value="1"/>
</dbReference>
<reference evidence="1 2" key="1">
    <citation type="submission" date="2013-06" db="EMBL/GenBank/DDBJ databases">
        <title>Whole genome shotgun sequence of Bacillus selenatarsenatis SF-1.</title>
        <authorList>
            <person name="Kuroda M."/>
            <person name="Sei K."/>
            <person name="Yamashita M."/>
            <person name="Ike M."/>
        </authorList>
    </citation>
    <scope>NUCLEOTIDE SEQUENCE [LARGE SCALE GENOMIC DNA]</scope>
    <source>
        <strain evidence="1 2">SF-1</strain>
    </source>
</reference>
<protein>
    <recommendedName>
        <fullName evidence="3">Polymerase beta nucleotidyltransferase domain-containing protein</fullName>
    </recommendedName>
</protein>
<dbReference type="CDD" id="cd05403">
    <property type="entry name" value="NT_KNTase_like"/>
    <property type="match status" value="1"/>
</dbReference>
<sequence length="184" mass="21451">MVLNDALEVLSNSLKQDNRVQAIFVKGSVGRGEQDEHSDLDLYCLVEENDLDAFLHSRIHHLESYGKLLFHDDIFIVAPQILAVYENMLHVDLFTVTEKTFIEKDSFKVIYDPDHRLEKFKKTQNLRLSADEFQDAVDDIAWFLFQYKKSAARGNDLWSVNMLNQVTSHLSRVLLHRYKPNEPN</sequence>
<dbReference type="EMBL" id="BASE01000012">
    <property type="protein sequence ID" value="GAM12466.1"/>
    <property type="molecule type" value="Genomic_DNA"/>
</dbReference>